<protein>
    <recommendedName>
        <fullName evidence="3">LysR family transcriptional regulator</fullName>
    </recommendedName>
</protein>
<dbReference type="Gene3D" id="3.40.190.290">
    <property type="match status" value="1"/>
</dbReference>
<proteinExistence type="predicted"/>
<sequence>MIPNWEPKPELIHLAYTSRRGLLPSVKALIDFLVTEFEKY</sequence>
<keyword evidence="2" id="KW-1185">Reference proteome</keyword>
<accession>A0AAJ6IH52</accession>
<dbReference type="EMBL" id="CP121776">
    <property type="protein sequence ID" value="WMG19666.1"/>
    <property type="molecule type" value="Genomic_DNA"/>
</dbReference>
<dbReference type="AlphaFoldDB" id="A0AAJ6IH52"/>
<reference evidence="1 2" key="1">
    <citation type="submission" date="2023-04" db="EMBL/GenBank/DDBJ databases">
        <title>Acinetobacter johnsonii isolate AYTCM encoding NDM-1, OXA-58 and PER-1.</title>
        <authorList>
            <person name="Tian C."/>
            <person name="Wang S."/>
            <person name="Fan X."/>
            <person name="Xia D."/>
        </authorList>
    </citation>
    <scope>NUCLEOTIDE SEQUENCE [LARGE SCALE GENOMIC DNA]</scope>
    <source>
        <strain evidence="1 2">AYTCM</strain>
    </source>
</reference>
<evidence type="ECO:0000313" key="2">
    <source>
        <dbReference type="Proteomes" id="UP001244586"/>
    </source>
</evidence>
<evidence type="ECO:0000313" key="1">
    <source>
        <dbReference type="EMBL" id="WMG19666.1"/>
    </source>
</evidence>
<evidence type="ECO:0008006" key="3">
    <source>
        <dbReference type="Google" id="ProtNLM"/>
    </source>
</evidence>
<dbReference type="Proteomes" id="UP001244586">
    <property type="component" value="Chromosome"/>
</dbReference>
<gene>
    <name evidence="1" type="ORF">QBJ73_12720</name>
</gene>
<name>A0AAJ6IH52_ACIJO</name>
<organism evidence="1 2">
    <name type="scientific">Acinetobacter johnsonii</name>
    <dbReference type="NCBI Taxonomy" id="40214"/>
    <lineage>
        <taxon>Bacteria</taxon>
        <taxon>Pseudomonadati</taxon>
        <taxon>Pseudomonadota</taxon>
        <taxon>Gammaproteobacteria</taxon>
        <taxon>Moraxellales</taxon>
        <taxon>Moraxellaceae</taxon>
        <taxon>Acinetobacter</taxon>
    </lineage>
</organism>